<comment type="caution">
    <text evidence="2">The sequence shown here is derived from an EMBL/GenBank/DDBJ whole genome shotgun (WGS) entry which is preliminary data.</text>
</comment>
<sequence>MVYNVRDGRQIGTIELTPGGELIIAPRGVRGMVERMAEARGWAPRQILDELRGWSNGYLEIVATAPTARVFDGVDSETDEPYFAPDHPAVEDEGERRRLADYLKAGRPILTTTALEIDRVDRSRGEVVPLSFRTDGYWIWTDTVVYYLETHGLAPDLELSRHIAASGYACPEVDDASAERALKSLYRAPARERRSSQAADAGLPSFSVSDGPTPQPITLEGAGGTLNVAPDLTPEEFAILERMRRGLGARPGEGDPPSPA</sequence>
<accession>A0ABN0XKZ3</accession>
<feature type="region of interest" description="Disordered" evidence="1">
    <location>
        <begin position="241"/>
        <end position="260"/>
    </location>
</feature>
<proteinExistence type="predicted"/>
<evidence type="ECO:0000313" key="2">
    <source>
        <dbReference type="EMBL" id="GAA0366869.1"/>
    </source>
</evidence>
<keyword evidence="3" id="KW-1185">Reference proteome</keyword>
<dbReference type="Proteomes" id="UP001501822">
    <property type="component" value="Unassembled WGS sequence"/>
</dbReference>
<reference evidence="2 3" key="1">
    <citation type="journal article" date="2019" name="Int. J. Syst. Evol. Microbiol.">
        <title>The Global Catalogue of Microorganisms (GCM) 10K type strain sequencing project: providing services to taxonomists for standard genome sequencing and annotation.</title>
        <authorList>
            <consortium name="The Broad Institute Genomics Platform"/>
            <consortium name="The Broad Institute Genome Sequencing Center for Infectious Disease"/>
            <person name="Wu L."/>
            <person name="Ma J."/>
        </authorList>
    </citation>
    <scope>NUCLEOTIDE SEQUENCE [LARGE SCALE GENOMIC DNA]</scope>
    <source>
        <strain evidence="2 3">JCM 3146</strain>
    </source>
</reference>
<gene>
    <name evidence="2" type="ORF">GCM10010151_66000</name>
</gene>
<evidence type="ECO:0000313" key="3">
    <source>
        <dbReference type="Proteomes" id="UP001501822"/>
    </source>
</evidence>
<evidence type="ECO:0000256" key="1">
    <source>
        <dbReference type="SAM" id="MobiDB-lite"/>
    </source>
</evidence>
<name>A0ABN0XKZ3_9ACTN</name>
<protein>
    <submittedName>
        <fullName evidence="2">Uncharacterized protein</fullName>
    </submittedName>
</protein>
<feature type="region of interest" description="Disordered" evidence="1">
    <location>
        <begin position="189"/>
        <end position="229"/>
    </location>
</feature>
<dbReference type="EMBL" id="BAAABM010000066">
    <property type="protein sequence ID" value="GAA0366869.1"/>
    <property type="molecule type" value="Genomic_DNA"/>
</dbReference>
<organism evidence="2 3">
    <name type="scientific">Actinoallomurus spadix</name>
    <dbReference type="NCBI Taxonomy" id="79912"/>
    <lineage>
        <taxon>Bacteria</taxon>
        <taxon>Bacillati</taxon>
        <taxon>Actinomycetota</taxon>
        <taxon>Actinomycetes</taxon>
        <taxon>Streptosporangiales</taxon>
        <taxon>Thermomonosporaceae</taxon>
        <taxon>Actinoallomurus</taxon>
    </lineage>
</organism>